<reference evidence="3 4" key="1">
    <citation type="submission" date="2024-03" db="EMBL/GenBank/DDBJ databases">
        <title>Actinomycetospora sp. OC33-EN08, a novel actinomycete isolated from wild orchid (Aerides multiflora).</title>
        <authorList>
            <person name="Suriyachadkun C."/>
        </authorList>
    </citation>
    <scope>NUCLEOTIDE SEQUENCE [LARGE SCALE GENOMIC DNA]</scope>
    <source>
        <strain evidence="3 4">OC33-EN08</strain>
    </source>
</reference>
<name>A0ABU8MT98_9PSEU</name>
<sequence length="518" mass="51783">MLLLAGCAVGPSRRPPVATINSDEPPAPSSTPPAAPAPPPSLLPPLLPTTPQVDFTECTAGQVARLGGGGVLNGRDLRLGCTSVPVGGGYGSGSTTGAAEVDVTRVTLGPPTGLPTVPIAVLGDPGRRSGTEQAVRLAARAPADLLAGRTLYGVDVRGAASGGVDCITPGTRAAIDDADPAAADAPALAPLATAAATAARTCSQLLEDSLTEYGTATDATDLDEVRRALGAVRLHAIGLGGGAGTLARWAQDHPDQQGRLVLDALPDPTAPVGVTADQRAAGARAALDAFVTNCVATACALGADPRGAVTDLISRLRSAPLPAAASATGTVPGRRVTAGTVVSLLATRLGEPDTWPALATALSRARAGDPAGVLALVDEAENDGGFDLALVSTCNDQAERPTVDQVAQASARARGVDPVFGGWFAQRALVCSSWPVPTTPAAPFGGTAVPTLLLGTSADPLVPLAETERVAAGMQSSVLVSWLGAGHGAYPATPCISGVVEDYLLREDIPREGLVCPP</sequence>
<dbReference type="RefSeq" id="WP_337697118.1">
    <property type="nucleotide sequence ID" value="NZ_JBBEGN010000014.1"/>
</dbReference>
<accession>A0ABU8MT98</accession>
<dbReference type="SUPFAM" id="SSF53474">
    <property type="entry name" value="alpha/beta-Hydrolases"/>
    <property type="match status" value="1"/>
</dbReference>
<dbReference type="Pfam" id="PF08386">
    <property type="entry name" value="Abhydrolase_4"/>
    <property type="match status" value="1"/>
</dbReference>
<comment type="caution">
    <text evidence="3">The sequence shown here is derived from an EMBL/GenBank/DDBJ whole genome shotgun (WGS) entry which is preliminary data.</text>
</comment>
<feature type="compositionally biased region" description="Pro residues" evidence="1">
    <location>
        <begin position="25"/>
        <end position="48"/>
    </location>
</feature>
<feature type="region of interest" description="Disordered" evidence="1">
    <location>
        <begin position="9"/>
        <end position="50"/>
    </location>
</feature>
<evidence type="ECO:0000256" key="1">
    <source>
        <dbReference type="SAM" id="MobiDB-lite"/>
    </source>
</evidence>
<keyword evidence="3" id="KW-0378">Hydrolase</keyword>
<proteinExistence type="predicted"/>
<gene>
    <name evidence="3" type="ORF">WCD74_22455</name>
</gene>
<organism evidence="3 4">
    <name type="scientific">Actinomycetospora aurantiaca</name>
    <dbReference type="NCBI Taxonomy" id="3129233"/>
    <lineage>
        <taxon>Bacteria</taxon>
        <taxon>Bacillati</taxon>
        <taxon>Actinomycetota</taxon>
        <taxon>Actinomycetes</taxon>
        <taxon>Pseudonocardiales</taxon>
        <taxon>Pseudonocardiaceae</taxon>
        <taxon>Actinomycetospora</taxon>
    </lineage>
</organism>
<keyword evidence="4" id="KW-1185">Reference proteome</keyword>
<feature type="domain" description="Peptidase S33 tripeptidyl aminopeptidase-like C-terminal" evidence="2">
    <location>
        <begin position="418"/>
        <end position="516"/>
    </location>
</feature>
<evidence type="ECO:0000313" key="3">
    <source>
        <dbReference type="EMBL" id="MEJ2870545.1"/>
    </source>
</evidence>
<dbReference type="InterPro" id="IPR029058">
    <property type="entry name" value="AB_hydrolase_fold"/>
</dbReference>
<dbReference type="GO" id="GO:0016787">
    <property type="term" value="F:hydrolase activity"/>
    <property type="evidence" value="ECO:0007669"/>
    <property type="project" value="UniProtKB-KW"/>
</dbReference>
<dbReference type="Proteomes" id="UP001385809">
    <property type="component" value="Unassembled WGS sequence"/>
</dbReference>
<protein>
    <submittedName>
        <fullName evidence="3">Alpha/beta hydrolase</fullName>
    </submittedName>
</protein>
<dbReference type="Gene3D" id="3.40.50.1820">
    <property type="entry name" value="alpha/beta hydrolase"/>
    <property type="match status" value="1"/>
</dbReference>
<dbReference type="EMBL" id="JBBEGN010000014">
    <property type="protein sequence ID" value="MEJ2870545.1"/>
    <property type="molecule type" value="Genomic_DNA"/>
</dbReference>
<dbReference type="InterPro" id="IPR013595">
    <property type="entry name" value="Pept_S33_TAP-like_C"/>
</dbReference>
<evidence type="ECO:0000259" key="2">
    <source>
        <dbReference type="Pfam" id="PF08386"/>
    </source>
</evidence>
<evidence type="ECO:0000313" key="4">
    <source>
        <dbReference type="Proteomes" id="UP001385809"/>
    </source>
</evidence>